<dbReference type="Pfam" id="PF01263">
    <property type="entry name" value="Aldose_epim"/>
    <property type="match status" value="1"/>
</dbReference>
<dbReference type="Gene3D" id="2.70.98.10">
    <property type="match status" value="1"/>
</dbReference>
<evidence type="ECO:0000313" key="1">
    <source>
        <dbReference type="EMBL" id="MFD2840858.1"/>
    </source>
</evidence>
<dbReference type="InterPro" id="IPR014718">
    <property type="entry name" value="GH-type_carb-bd"/>
</dbReference>
<dbReference type="Proteomes" id="UP001597391">
    <property type="component" value="Unassembled WGS sequence"/>
</dbReference>
<comment type="caution">
    <text evidence="1">The sequence shown here is derived from an EMBL/GenBank/DDBJ whole genome shotgun (WGS) entry which is preliminary data.</text>
</comment>
<organism evidence="1 2">
    <name type="scientific">Populibacterium corticicola</name>
    <dbReference type="NCBI Taxonomy" id="1812826"/>
    <lineage>
        <taxon>Bacteria</taxon>
        <taxon>Bacillati</taxon>
        <taxon>Actinomycetota</taxon>
        <taxon>Actinomycetes</taxon>
        <taxon>Micrococcales</taxon>
        <taxon>Jonesiaceae</taxon>
        <taxon>Populibacterium</taxon>
    </lineage>
</organism>
<dbReference type="SUPFAM" id="SSF74650">
    <property type="entry name" value="Galactose mutarotase-like"/>
    <property type="match status" value="1"/>
</dbReference>
<dbReference type="CDD" id="cd01081">
    <property type="entry name" value="Aldose_epim"/>
    <property type="match status" value="1"/>
</dbReference>
<dbReference type="PANTHER" id="PTHR10091:SF0">
    <property type="entry name" value="GALACTOSE MUTAROTASE"/>
    <property type="match status" value="1"/>
</dbReference>
<dbReference type="InterPro" id="IPR008183">
    <property type="entry name" value="Aldose_1/G6P_1-epimerase"/>
</dbReference>
<sequence length="336" mass="37073">MSNATGADTTAPNTLTDGTLGTLPTKILTHGASGSSIEVTVKGATPLTWKAPFRGELGDFLAGFVSEEDFLGQGGMRGSLLFPFANRLHDNRYTWDGVTYDVPKQWDADPEVIHGFVRLNDWDLESAELDSPDHAAITFAYAIRQGEYEWYPFDLDVRVRYVLTATEFNVEFSYTNVGGTDAPAGFGWHPYFRVPGHETFDDLRLRIPGRTRVLMDEKLVPLPGEAAYERREDDLIHEPLAGVDYDDAWADLVPDSDGLIRTTLTEPDTGAGVAMWQDRGTVLIYTGGSYPVPRGSIAIEPVESTTDAFNRPDRDAEVRLAPSATRTFRFGGTVLE</sequence>
<dbReference type="PANTHER" id="PTHR10091">
    <property type="entry name" value="ALDOSE-1-EPIMERASE"/>
    <property type="match status" value="1"/>
</dbReference>
<dbReference type="EMBL" id="JBHUOP010000004">
    <property type="protein sequence ID" value="MFD2840858.1"/>
    <property type="molecule type" value="Genomic_DNA"/>
</dbReference>
<evidence type="ECO:0000313" key="2">
    <source>
        <dbReference type="Proteomes" id="UP001597391"/>
    </source>
</evidence>
<accession>A0ABW5XG47</accession>
<protein>
    <submittedName>
        <fullName evidence="1">Aldose 1-epimerase</fullName>
    </submittedName>
</protein>
<keyword evidence="2" id="KW-1185">Reference proteome</keyword>
<dbReference type="InterPro" id="IPR011013">
    <property type="entry name" value="Gal_mutarotase_sf_dom"/>
</dbReference>
<reference evidence="2" key="1">
    <citation type="journal article" date="2019" name="Int. J. Syst. Evol. Microbiol.">
        <title>The Global Catalogue of Microorganisms (GCM) 10K type strain sequencing project: providing services to taxonomists for standard genome sequencing and annotation.</title>
        <authorList>
            <consortium name="The Broad Institute Genomics Platform"/>
            <consortium name="The Broad Institute Genome Sequencing Center for Infectious Disease"/>
            <person name="Wu L."/>
            <person name="Ma J."/>
        </authorList>
    </citation>
    <scope>NUCLEOTIDE SEQUENCE [LARGE SCALE GENOMIC DNA]</scope>
    <source>
        <strain evidence="2">KCTC 33576</strain>
    </source>
</reference>
<gene>
    <name evidence="1" type="ORF">ACFSYH_09780</name>
</gene>
<name>A0ABW5XG47_9MICO</name>
<proteinExistence type="predicted"/>
<dbReference type="RefSeq" id="WP_377466788.1">
    <property type="nucleotide sequence ID" value="NZ_JBHUOP010000004.1"/>
</dbReference>